<evidence type="ECO:0000313" key="4">
    <source>
        <dbReference type="Proteomes" id="UP001302676"/>
    </source>
</evidence>
<accession>A0AAN6ZMQ4</accession>
<dbReference type="EMBL" id="MU853585">
    <property type="protein sequence ID" value="KAK4143588.1"/>
    <property type="molecule type" value="Genomic_DNA"/>
</dbReference>
<dbReference type="Proteomes" id="UP001302676">
    <property type="component" value="Unassembled WGS sequence"/>
</dbReference>
<organism evidence="3 4">
    <name type="scientific">Dichotomopilus funicola</name>
    <dbReference type="NCBI Taxonomy" id="1934379"/>
    <lineage>
        <taxon>Eukaryota</taxon>
        <taxon>Fungi</taxon>
        <taxon>Dikarya</taxon>
        <taxon>Ascomycota</taxon>
        <taxon>Pezizomycotina</taxon>
        <taxon>Sordariomycetes</taxon>
        <taxon>Sordariomycetidae</taxon>
        <taxon>Sordariales</taxon>
        <taxon>Chaetomiaceae</taxon>
        <taxon>Dichotomopilus</taxon>
    </lineage>
</organism>
<sequence length="208" mass="23453">MDPTLIPMRHPDQVDPPATTLSMRTAFPPPSSVSHSFVASTASDRQDRSSKGFRHAVGPVKNATGLQHLDKPVLFDSLDGNAGLRQLPGDVRQLYYDIFATTKYQTGIYPAEIRTEIEALYTGHPPPDSVYRKPEEVYDQDGMGQEEERFFDYLPVRLLADIKEGATFEARIAHAEFYKVRSIKDRARECLALHRAEAAWNTKVHEPL</sequence>
<feature type="domain" description="PD-(D/E)XK nuclease-like" evidence="2">
    <location>
        <begin position="173"/>
        <end position="208"/>
    </location>
</feature>
<keyword evidence="4" id="KW-1185">Reference proteome</keyword>
<protein>
    <recommendedName>
        <fullName evidence="2">PD-(D/E)XK nuclease-like domain-containing protein</fullName>
    </recommendedName>
</protein>
<dbReference type="InterPro" id="IPR046797">
    <property type="entry name" value="PDDEXK_12"/>
</dbReference>
<evidence type="ECO:0000256" key="1">
    <source>
        <dbReference type="SAM" id="MobiDB-lite"/>
    </source>
</evidence>
<evidence type="ECO:0000259" key="2">
    <source>
        <dbReference type="Pfam" id="PF20516"/>
    </source>
</evidence>
<feature type="compositionally biased region" description="Low complexity" evidence="1">
    <location>
        <begin position="32"/>
        <end position="43"/>
    </location>
</feature>
<dbReference type="RefSeq" id="XP_062636959.1">
    <property type="nucleotide sequence ID" value="XM_062780775.1"/>
</dbReference>
<dbReference type="AlphaFoldDB" id="A0AAN6ZMQ4"/>
<dbReference type="Pfam" id="PF20516">
    <property type="entry name" value="PDDEXK_12"/>
    <property type="match status" value="1"/>
</dbReference>
<reference evidence="3" key="1">
    <citation type="journal article" date="2023" name="Mol. Phylogenet. Evol.">
        <title>Genome-scale phylogeny and comparative genomics of the fungal order Sordariales.</title>
        <authorList>
            <person name="Hensen N."/>
            <person name="Bonometti L."/>
            <person name="Westerberg I."/>
            <person name="Brannstrom I.O."/>
            <person name="Guillou S."/>
            <person name="Cros-Aarteil S."/>
            <person name="Calhoun S."/>
            <person name="Haridas S."/>
            <person name="Kuo A."/>
            <person name="Mondo S."/>
            <person name="Pangilinan J."/>
            <person name="Riley R."/>
            <person name="LaButti K."/>
            <person name="Andreopoulos B."/>
            <person name="Lipzen A."/>
            <person name="Chen C."/>
            <person name="Yan M."/>
            <person name="Daum C."/>
            <person name="Ng V."/>
            <person name="Clum A."/>
            <person name="Steindorff A."/>
            <person name="Ohm R.A."/>
            <person name="Martin F."/>
            <person name="Silar P."/>
            <person name="Natvig D.O."/>
            <person name="Lalanne C."/>
            <person name="Gautier V."/>
            <person name="Ament-Velasquez S.L."/>
            <person name="Kruys A."/>
            <person name="Hutchinson M.I."/>
            <person name="Powell A.J."/>
            <person name="Barry K."/>
            <person name="Miller A.N."/>
            <person name="Grigoriev I.V."/>
            <person name="Debuchy R."/>
            <person name="Gladieux P."/>
            <person name="Hiltunen Thoren M."/>
            <person name="Johannesson H."/>
        </authorList>
    </citation>
    <scope>NUCLEOTIDE SEQUENCE</scope>
    <source>
        <strain evidence="3">CBS 141.50</strain>
    </source>
</reference>
<comment type="caution">
    <text evidence="3">The sequence shown here is derived from an EMBL/GenBank/DDBJ whole genome shotgun (WGS) entry which is preliminary data.</text>
</comment>
<gene>
    <name evidence="3" type="ORF">C8A04DRAFT_28783</name>
</gene>
<dbReference type="GeneID" id="87817388"/>
<evidence type="ECO:0000313" key="3">
    <source>
        <dbReference type="EMBL" id="KAK4143588.1"/>
    </source>
</evidence>
<feature type="region of interest" description="Disordered" evidence="1">
    <location>
        <begin position="1"/>
        <end position="56"/>
    </location>
</feature>
<name>A0AAN6ZMQ4_9PEZI</name>
<proteinExistence type="predicted"/>
<reference evidence="3" key="2">
    <citation type="submission" date="2023-05" db="EMBL/GenBank/DDBJ databases">
        <authorList>
            <consortium name="Lawrence Berkeley National Laboratory"/>
            <person name="Steindorff A."/>
            <person name="Hensen N."/>
            <person name="Bonometti L."/>
            <person name="Westerberg I."/>
            <person name="Brannstrom I.O."/>
            <person name="Guillou S."/>
            <person name="Cros-Aarteil S."/>
            <person name="Calhoun S."/>
            <person name="Haridas S."/>
            <person name="Kuo A."/>
            <person name="Mondo S."/>
            <person name="Pangilinan J."/>
            <person name="Riley R."/>
            <person name="Labutti K."/>
            <person name="Andreopoulos B."/>
            <person name="Lipzen A."/>
            <person name="Chen C."/>
            <person name="Yanf M."/>
            <person name="Daum C."/>
            <person name="Ng V."/>
            <person name="Clum A."/>
            <person name="Ohm R."/>
            <person name="Martin F."/>
            <person name="Silar P."/>
            <person name="Natvig D."/>
            <person name="Lalanne C."/>
            <person name="Gautier V."/>
            <person name="Ament-Velasquez S.L."/>
            <person name="Kruys A."/>
            <person name="Hutchinson M.I."/>
            <person name="Powell A.J."/>
            <person name="Barry K."/>
            <person name="Miller A.N."/>
            <person name="Grigoriev I.V."/>
            <person name="Debuchy R."/>
            <person name="Gladieux P."/>
            <person name="Thoren M.H."/>
            <person name="Johannesson H."/>
        </authorList>
    </citation>
    <scope>NUCLEOTIDE SEQUENCE</scope>
    <source>
        <strain evidence="3">CBS 141.50</strain>
    </source>
</reference>